<feature type="compositionally biased region" description="Polar residues" evidence="1">
    <location>
        <begin position="262"/>
        <end position="275"/>
    </location>
</feature>
<keyword evidence="2" id="KW-1133">Transmembrane helix</keyword>
<gene>
    <name evidence="3" type="ORF">KIPB_004895</name>
</gene>
<dbReference type="Proteomes" id="UP000265618">
    <property type="component" value="Unassembled WGS sequence"/>
</dbReference>
<evidence type="ECO:0000256" key="2">
    <source>
        <dbReference type="SAM" id="Phobius"/>
    </source>
</evidence>
<organism evidence="3 4">
    <name type="scientific">Kipferlia bialata</name>
    <dbReference type="NCBI Taxonomy" id="797122"/>
    <lineage>
        <taxon>Eukaryota</taxon>
        <taxon>Metamonada</taxon>
        <taxon>Carpediemonas-like organisms</taxon>
        <taxon>Kipferlia</taxon>
    </lineage>
</organism>
<name>A0A9K3CV75_9EUKA</name>
<accession>A0A9K3CV75</accession>
<evidence type="ECO:0000256" key="1">
    <source>
        <dbReference type="SAM" id="MobiDB-lite"/>
    </source>
</evidence>
<protein>
    <submittedName>
        <fullName evidence="3">Uncharacterized protein</fullName>
    </submittedName>
</protein>
<dbReference type="EMBL" id="BDIP01001092">
    <property type="protein sequence ID" value="GIQ83552.1"/>
    <property type="molecule type" value="Genomic_DNA"/>
</dbReference>
<feature type="transmembrane region" description="Helical" evidence="2">
    <location>
        <begin position="118"/>
        <end position="140"/>
    </location>
</feature>
<proteinExistence type="predicted"/>
<dbReference type="AlphaFoldDB" id="A0A9K3CV75"/>
<evidence type="ECO:0000313" key="4">
    <source>
        <dbReference type="Proteomes" id="UP000265618"/>
    </source>
</evidence>
<keyword evidence="4" id="KW-1185">Reference proteome</keyword>
<feature type="region of interest" description="Disordered" evidence="1">
    <location>
        <begin position="261"/>
        <end position="296"/>
    </location>
</feature>
<keyword evidence="2" id="KW-0812">Transmembrane</keyword>
<sequence>MGNSLGKPERLQRLRRQARESIPPLERHDTLRIEYVHERGQFQISGPPHMRSAPAFSPAMRMVNVLNAGLQGGNEDNVLSCTDIYKAVNVVRIVGLSVGGGMILLGLILFMALSEPVILYAVGGAGLLMLIIMFSVSFCVRAQVRSVARHVSRDPAVVSCCYSSLNEDMIGSTVSLCDASVEPVKWVSAYCTNKTQKSVTGTLKLRDMLPEAVMMWPQIRAMIPVAGKPNRGGQADLIAKIPHWSVALYIDVPFDVSGGQGTTMQGQVPQPIYQQPPTSYPSAPIPPYPSADAVPSAPAAVSSTASIAVEPHPYPVAPAPYGYTNPGTGGEGVSGVYSQSGQYNV</sequence>
<comment type="caution">
    <text evidence="3">The sequence shown here is derived from an EMBL/GenBank/DDBJ whole genome shotgun (WGS) entry which is preliminary data.</text>
</comment>
<evidence type="ECO:0000313" key="3">
    <source>
        <dbReference type="EMBL" id="GIQ83552.1"/>
    </source>
</evidence>
<reference evidence="3 4" key="1">
    <citation type="journal article" date="2018" name="PLoS ONE">
        <title>The draft genome of Kipferlia bialata reveals reductive genome evolution in fornicate parasites.</title>
        <authorList>
            <person name="Tanifuji G."/>
            <person name="Takabayashi S."/>
            <person name="Kume K."/>
            <person name="Takagi M."/>
            <person name="Nakayama T."/>
            <person name="Kamikawa R."/>
            <person name="Inagaki Y."/>
            <person name="Hashimoto T."/>
        </authorList>
    </citation>
    <scope>NUCLEOTIDE SEQUENCE [LARGE SCALE GENOMIC DNA]</scope>
    <source>
        <strain evidence="3">NY0173</strain>
    </source>
</reference>
<feature type="transmembrane region" description="Helical" evidence="2">
    <location>
        <begin position="93"/>
        <end position="112"/>
    </location>
</feature>
<keyword evidence="2" id="KW-0472">Membrane</keyword>